<comment type="caution">
    <text evidence="10">The sequence shown here is derived from an EMBL/GenBank/DDBJ whole genome shotgun (WGS) entry which is preliminary data.</text>
</comment>
<keyword evidence="3" id="KW-0547">Nucleotide-binding</keyword>
<dbReference type="Proteomes" id="UP000542776">
    <property type="component" value="Unassembled WGS sequence"/>
</dbReference>
<evidence type="ECO:0000256" key="6">
    <source>
        <dbReference type="ARBA" id="ARBA00023136"/>
    </source>
</evidence>
<keyword evidence="2 7" id="KW-0812">Transmembrane</keyword>
<reference evidence="10 11" key="1">
    <citation type="submission" date="2020-08" db="EMBL/GenBank/DDBJ databases">
        <title>Genomic Encyclopedia of Type Strains, Phase IV (KMG-IV): sequencing the most valuable type-strain genomes for metagenomic binning, comparative biology and taxonomic classification.</title>
        <authorList>
            <person name="Goeker M."/>
        </authorList>
    </citation>
    <scope>NUCLEOTIDE SEQUENCE [LARGE SCALE GENOMIC DNA]</scope>
    <source>
        <strain evidence="10 11">DSM 102238</strain>
    </source>
</reference>
<dbReference type="Gene3D" id="1.20.1560.10">
    <property type="entry name" value="ABC transporter type 1, transmembrane domain"/>
    <property type="match status" value="1"/>
</dbReference>
<feature type="transmembrane region" description="Helical" evidence="7">
    <location>
        <begin position="244"/>
        <end position="262"/>
    </location>
</feature>
<feature type="transmembrane region" description="Helical" evidence="7">
    <location>
        <begin position="125"/>
        <end position="146"/>
    </location>
</feature>
<evidence type="ECO:0000256" key="2">
    <source>
        <dbReference type="ARBA" id="ARBA00022692"/>
    </source>
</evidence>
<feature type="domain" description="ABC transporter" evidence="8">
    <location>
        <begin position="328"/>
        <end position="563"/>
    </location>
</feature>
<dbReference type="InterPro" id="IPR011527">
    <property type="entry name" value="ABC1_TM_dom"/>
</dbReference>
<dbReference type="InterPro" id="IPR039421">
    <property type="entry name" value="Type_1_exporter"/>
</dbReference>
<keyword evidence="6 7" id="KW-0472">Membrane</keyword>
<dbReference type="GO" id="GO:0016887">
    <property type="term" value="F:ATP hydrolysis activity"/>
    <property type="evidence" value="ECO:0007669"/>
    <property type="project" value="InterPro"/>
</dbReference>
<feature type="transmembrane region" description="Helical" evidence="7">
    <location>
        <begin position="53"/>
        <end position="76"/>
    </location>
</feature>
<dbReference type="InterPro" id="IPR036640">
    <property type="entry name" value="ABC1_TM_sf"/>
</dbReference>
<comment type="subcellular location">
    <subcellularLocation>
        <location evidence="1">Cell membrane</location>
        <topology evidence="1">Multi-pass membrane protein</topology>
    </subcellularLocation>
</comment>
<dbReference type="GO" id="GO:0005886">
    <property type="term" value="C:plasma membrane"/>
    <property type="evidence" value="ECO:0007669"/>
    <property type="project" value="UniProtKB-SubCell"/>
</dbReference>
<dbReference type="InterPro" id="IPR010128">
    <property type="entry name" value="ATPase_T1SS_PrtD-like"/>
</dbReference>
<dbReference type="AlphaFoldDB" id="A0A7W6H4J4"/>
<feature type="transmembrane region" description="Helical" evidence="7">
    <location>
        <begin position="21"/>
        <end position="41"/>
    </location>
</feature>
<protein>
    <submittedName>
        <fullName evidence="10">PrtD family type I secretion system ABC transporter</fullName>
    </submittedName>
</protein>
<accession>A0A7W6H4J4</accession>
<keyword evidence="5 7" id="KW-1133">Transmembrane helix</keyword>
<dbReference type="GO" id="GO:0015421">
    <property type="term" value="F:ABC-type oligopeptide transporter activity"/>
    <property type="evidence" value="ECO:0007669"/>
    <property type="project" value="TreeGrafter"/>
</dbReference>
<dbReference type="GO" id="GO:0030256">
    <property type="term" value="C:type I protein secretion system complex"/>
    <property type="evidence" value="ECO:0007669"/>
    <property type="project" value="InterPro"/>
</dbReference>
<evidence type="ECO:0000256" key="5">
    <source>
        <dbReference type="ARBA" id="ARBA00022989"/>
    </source>
</evidence>
<evidence type="ECO:0000256" key="1">
    <source>
        <dbReference type="ARBA" id="ARBA00004651"/>
    </source>
</evidence>
<evidence type="ECO:0000313" key="11">
    <source>
        <dbReference type="Proteomes" id="UP000542776"/>
    </source>
</evidence>
<dbReference type="Pfam" id="PF00005">
    <property type="entry name" value="ABC_tran"/>
    <property type="match status" value="1"/>
</dbReference>
<evidence type="ECO:0000259" key="8">
    <source>
        <dbReference type="PROSITE" id="PS50893"/>
    </source>
</evidence>
<keyword evidence="4" id="KW-0067">ATP-binding</keyword>
<sequence length="579" mass="61462">MTQSAGPLGAAVRSFRTILTPVLAFSTICNLLAFAMPIYMIQVYDRVLFSRSVPTLVTIAAITVALLVFLGVFDFLRSRILVRAGLRFDELIARPLFTRLATPQRDPRRNGKIRHLRDADQFREFLTGAGLVMFLDAPWAPLFILLCWMLHPALGMTALVGAVVVLGLALINERATRSHVEAANQASSASFAEAALILDSIATIRPLGMGTRMLDRWKVSRDKVLAAQTRANDISGALLALSKFARMLLQLCLISVGAYLTMQNQISGGSMFAASLLMGRALGPVEQAVANWKPFLEARAAYRRLNELFDAAPSVQAPMDLPVPKGVLSVENVTVADPATGRAFLSNVSFTLAPGSILALAGHSGAGKSTLIRAVVGAIAADRGTVRVDGFALDQWNPDTLGRHVGYVAQEIVLYPGTVAENIARMAEPDGDAVIEAAGHAGLHELIQKLPEGYATKIGPGGVALSGGIRQRVALARALYGNPCLVILDEPNAHLDAQGEACLIRAINGARGRGAAVLFSAHKTKILAIADSVLTLANGTVKAHGPLQTQPRLATTTDTASSLGNPQDLLHAAVHQLAS</sequence>
<dbReference type="SUPFAM" id="SSF90123">
    <property type="entry name" value="ABC transporter transmembrane region"/>
    <property type="match status" value="1"/>
</dbReference>
<dbReference type="PROSITE" id="PS50893">
    <property type="entry name" value="ABC_TRANSPORTER_2"/>
    <property type="match status" value="1"/>
</dbReference>
<dbReference type="GO" id="GO:0030253">
    <property type="term" value="P:protein secretion by the type I secretion system"/>
    <property type="evidence" value="ECO:0007669"/>
    <property type="project" value="InterPro"/>
</dbReference>
<gene>
    <name evidence="10" type="ORF">GGR04_002348</name>
</gene>
<evidence type="ECO:0000256" key="3">
    <source>
        <dbReference type="ARBA" id="ARBA00022741"/>
    </source>
</evidence>
<dbReference type="SMART" id="SM00382">
    <property type="entry name" value="AAA"/>
    <property type="match status" value="1"/>
</dbReference>
<feature type="transmembrane region" description="Helical" evidence="7">
    <location>
        <begin position="152"/>
        <end position="171"/>
    </location>
</feature>
<dbReference type="RefSeq" id="WP_183200050.1">
    <property type="nucleotide sequence ID" value="NZ_JACIEK010000005.1"/>
</dbReference>
<dbReference type="Gene3D" id="3.40.50.300">
    <property type="entry name" value="P-loop containing nucleotide triphosphate hydrolases"/>
    <property type="match status" value="1"/>
</dbReference>
<dbReference type="Pfam" id="PF00664">
    <property type="entry name" value="ABC_membrane"/>
    <property type="match status" value="1"/>
</dbReference>
<dbReference type="SUPFAM" id="SSF52540">
    <property type="entry name" value="P-loop containing nucleoside triphosphate hydrolases"/>
    <property type="match status" value="1"/>
</dbReference>
<name>A0A7W6H4J4_9HYPH</name>
<feature type="domain" description="ABC transmembrane type-1" evidence="9">
    <location>
        <begin position="22"/>
        <end position="297"/>
    </location>
</feature>
<dbReference type="NCBIfam" id="TIGR01842">
    <property type="entry name" value="type_I_sec_PrtD"/>
    <property type="match status" value="1"/>
</dbReference>
<dbReference type="PANTHER" id="PTHR43394:SF1">
    <property type="entry name" value="ATP-BINDING CASSETTE SUB-FAMILY B MEMBER 10, MITOCHONDRIAL"/>
    <property type="match status" value="1"/>
</dbReference>
<evidence type="ECO:0000256" key="7">
    <source>
        <dbReference type="SAM" id="Phobius"/>
    </source>
</evidence>
<dbReference type="InterPro" id="IPR003439">
    <property type="entry name" value="ABC_transporter-like_ATP-bd"/>
</dbReference>
<organism evidence="10 11">
    <name type="scientific">Aureimonas pseudogalii</name>
    <dbReference type="NCBI Taxonomy" id="1744844"/>
    <lineage>
        <taxon>Bacteria</taxon>
        <taxon>Pseudomonadati</taxon>
        <taxon>Pseudomonadota</taxon>
        <taxon>Alphaproteobacteria</taxon>
        <taxon>Hyphomicrobiales</taxon>
        <taxon>Aurantimonadaceae</taxon>
        <taxon>Aureimonas</taxon>
    </lineage>
</organism>
<keyword evidence="11" id="KW-1185">Reference proteome</keyword>
<proteinExistence type="predicted"/>
<dbReference type="InterPro" id="IPR027417">
    <property type="entry name" value="P-loop_NTPase"/>
</dbReference>
<dbReference type="PANTHER" id="PTHR43394">
    <property type="entry name" value="ATP-DEPENDENT PERMEASE MDL1, MITOCHONDRIAL"/>
    <property type="match status" value="1"/>
</dbReference>
<evidence type="ECO:0000313" key="10">
    <source>
        <dbReference type="EMBL" id="MBB3998507.1"/>
    </source>
</evidence>
<dbReference type="EMBL" id="JACIEK010000005">
    <property type="protein sequence ID" value="MBB3998507.1"/>
    <property type="molecule type" value="Genomic_DNA"/>
</dbReference>
<dbReference type="GO" id="GO:0005524">
    <property type="term" value="F:ATP binding"/>
    <property type="evidence" value="ECO:0007669"/>
    <property type="project" value="UniProtKB-KW"/>
</dbReference>
<dbReference type="InterPro" id="IPR003593">
    <property type="entry name" value="AAA+_ATPase"/>
</dbReference>
<evidence type="ECO:0000256" key="4">
    <source>
        <dbReference type="ARBA" id="ARBA00022840"/>
    </source>
</evidence>
<dbReference type="PROSITE" id="PS50929">
    <property type="entry name" value="ABC_TM1F"/>
    <property type="match status" value="1"/>
</dbReference>
<evidence type="ECO:0000259" key="9">
    <source>
        <dbReference type="PROSITE" id="PS50929"/>
    </source>
</evidence>